<accession>A0AAV4QKI1</accession>
<evidence type="ECO:0000313" key="3">
    <source>
        <dbReference type="Proteomes" id="UP001054945"/>
    </source>
</evidence>
<sequence>MRDYQTVQCLHFRKFDAANPISQLFATTPKGLRNNPYPFMHTSSNGKKRNKKFIRSWQGNMAKKIIHHVHESSTLGFVTSWECPVMNRVRNRTRRDGQNQSSSSHLHEDNAKHIGDSKCLK</sequence>
<proteinExistence type="predicted"/>
<dbReference type="AlphaFoldDB" id="A0AAV4QKI1"/>
<keyword evidence="3" id="KW-1185">Reference proteome</keyword>
<dbReference type="EMBL" id="BPLR01006285">
    <property type="protein sequence ID" value="GIY08747.1"/>
    <property type="molecule type" value="Genomic_DNA"/>
</dbReference>
<dbReference type="Proteomes" id="UP001054945">
    <property type="component" value="Unassembled WGS sequence"/>
</dbReference>
<comment type="caution">
    <text evidence="2">The sequence shown here is derived from an EMBL/GenBank/DDBJ whole genome shotgun (WGS) entry which is preliminary data.</text>
</comment>
<feature type="compositionally biased region" description="Basic and acidic residues" evidence="1">
    <location>
        <begin position="105"/>
        <end position="121"/>
    </location>
</feature>
<protein>
    <submittedName>
        <fullName evidence="2">Uncharacterized protein</fullName>
    </submittedName>
</protein>
<gene>
    <name evidence="2" type="ORF">CEXT_422911</name>
</gene>
<evidence type="ECO:0000256" key="1">
    <source>
        <dbReference type="SAM" id="MobiDB-lite"/>
    </source>
</evidence>
<evidence type="ECO:0000313" key="2">
    <source>
        <dbReference type="EMBL" id="GIY08747.1"/>
    </source>
</evidence>
<feature type="region of interest" description="Disordered" evidence="1">
    <location>
        <begin position="91"/>
        <end position="121"/>
    </location>
</feature>
<name>A0AAV4QKI1_CAEEX</name>
<organism evidence="2 3">
    <name type="scientific">Caerostris extrusa</name>
    <name type="common">Bark spider</name>
    <name type="synonym">Caerostris bankana</name>
    <dbReference type="NCBI Taxonomy" id="172846"/>
    <lineage>
        <taxon>Eukaryota</taxon>
        <taxon>Metazoa</taxon>
        <taxon>Ecdysozoa</taxon>
        <taxon>Arthropoda</taxon>
        <taxon>Chelicerata</taxon>
        <taxon>Arachnida</taxon>
        <taxon>Araneae</taxon>
        <taxon>Araneomorphae</taxon>
        <taxon>Entelegynae</taxon>
        <taxon>Araneoidea</taxon>
        <taxon>Araneidae</taxon>
        <taxon>Caerostris</taxon>
    </lineage>
</organism>
<reference evidence="2 3" key="1">
    <citation type="submission" date="2021-06" db="EMBL/GenBank/DDBJ databases">
        <title>Caerostris extrusa draft genome.</title>
        <authorList>
            <person name="Kono N."/>
            <person name="Arakawa K."/>
        </authorList>
    </citation>
    <scope>NUCLEOTIDE SEQUENCE [LARGE SCALE GENOMIC DNA]</scope>
</reference>